<evidence type="ECO:0000256" key="2">
    <source>
        <dbReference type="ARBA" id="ARBA00023125"/>
    </source>
</evidence>
<dbReference type="CDD" id="cd06267">
    <property type="entry name" value="PBP1_LacI_sugar_binding-like"/>
    <property type="match status" value="1"/>
</dbReference>
<dbReference type="InterPro" id="IPR000843">
    <property type="entry name" value="HTH_LacI"/>
</dbReference>
<keyword evidence="1" id="KW-0805">Transcription regulation</keyword>
<evidence type="ECO:0000259" key="5">
    <source>
        <dbReference type="PROSITE" id="PS50943"/>
    </source>
</evidence>
<dbReference type="STRING" id="1912795.BK816_07765"/>
<organism evidence="6 7">
    <name type="scientific">Boudabousia tangfeifanii</name>
    <dbReference type="NCBI Taxonomy" id="1912795"/>
    <lineage>
        <taxon>Bacteria</taxon>
        <taxon>Bacillati</taxon>
        <taxon>Actinomycetota</taxon>
        <taxon>Actinomycetes</taxon>
        <taxon>Actinomycetales</taxon>
        <taxon>Actinomycetaceae</taxon>
        <taxon>Boudabousia</taxon>
    </lineage>
</organism>
<dbReference type="PANTHER" id="PTHR30146:SF153">
    <property type="entry name" value="LACTOSE OPERON REPRESSOR"/>
    <property type="match status" value="1"/>
</dbReference>
<dbReference type="GO" id="GO:0003700">
    <property type="term" value="F:DNA-binding transcription factor activity"/>
    <property type="evidence" value="ECO:0007669"/>
    <property type="project" value="TreeGrafter"/>
</dbReference>
<sequence length="331" mass="36554">MAQYAGVSQSTVSYVLTGSKKISDATRQKVEEAMKVLGYQPHRGARALRTSKTGLIVLMVYLAAGSDTFETVPYIDAITQEAQKHGYEVVLSTGKPSATVLEELSRRGFCDGFIIMDISREDERVSLAQSLHLPVVLMGRPNQSVDLDIVDVDARYAAFQIIEDLAHTGHQSVAVLGGNEGMFAERFFVTEFHQGLTDAANKHGLKIEFFRPKNSSWQAMEEIVPKIAAKRDERLAVVTRTPRSCKQAYRLLEGAGLKIGEDVTLVGYCADRAVDDYPLPLSNISTIATEHSVLAVQSLIARLKDPQIPYVTTLLKAPPFQRRATTVNWKK</sequence>
<dbReference type="InterPro" id="IPR010982">
    <property type="entry name" value="Lambda_DNA-bd_dom_sf"/>
</dbReference>
<dbReference type="Pfam" id="PF00532">
    <property type="entry name" value="Peripla_BP_1"/>
    <property type="match status" value="1"/>
</dbReference>
<dbReference type="SUPFAM" id="SSF47413">
    <property type="entry name" value="lambda repressor-like DNA-binding domains"/>
    <property type="match status" value="1"/>
</dbReference>
<proteinExistence type="predicted"/>
<keyword evidence="2" id="KW-0238">DNA-binding</keyword>
<dbReference type="SMART" id="SM00354">
    <property type="entry name" value="HTH_LACI"/>
    <property type="match status" value="1"/>
</dbReference>
<dbReference type="Gene3D" id="1.10.260.40">
    <property type="entry name" value="lambda repressor-like DNA-binding domains"/>
    <property type="match status" value="1"/>
</dbReference>
<dbReference type="InterPro" id="IPR001761">
    <property type="entry name" value="Peripla_BP/Lac1_sug-bd_dom"/>
</dbReference>
<dbReference type="PROSITE" id="PS50943">
    <property type="entry name" value="HTH_CROC1"/>
    <property type="match status" value="1"/>
</dbReference>
<dbReference type="GO" id="GO:0000976">
    <property type="term" value="F:transcription cis-regulatory region binding"/>
    <property type="evidence" value="ECO:0007669"/>
    <property type="project" value="TreeGrafter"/>
</dbReference>
<dbReference type="InterPro" id="IPR001387">
    <property type="entry name" value="Cro/C1-type_HTH"/>
</dbReference>
<dbReference type="PANTHER" id="PTHR30146">
    <property type="entry name" value="LACI-RELATED TRANSCRIPTIONAL REPRESSOR"/>
    <property type="match status" value="1"/>
</dbReference>
<gene>
    <name evidence="6" type="ORF">BK816_07765</name>
</gene>
<reference evidence="6 7" key="1">
    <citation type="submission" date="2016-10" db="EMBL/GenBank/DDBJ databases">
        <title>Actinomyces aegypiusis sp. nov., isolated from the Aegypius monachus in Qinghai Tibet Plateau China.</title>
        <authorList>
            <person name="Wang Y."/>
        </authorList>
    </citation>
    <scope>NUCLEOTIDE SEQUENCE [LARGE SCALE GENOMIC DNA]</scope>
    <source>
        <strain evidence="6 7">VUL4_3</strain>
    </source>
</reference>
<protein>
    <submittedName>
        <fullName evidence="6">Uncharacterized protein</fullName>
    </submittedName>
</protein>
<keyword evidence="3" id="KW-0804">Transcription</keyword>
<evidence type="ECO:0000313" key="7">
    <source>
        <dbReference type="Proteomes" id="UP000176288"/>
    </source>
</evidence>
<dbReference type="Proteomes" id="UP000176288">
    <property type="component" value="Chromosome"/>
</dbReference>
<feature type="domain" description="HTH lacI-type" evidence="4">
    <location>
        <begin position="1"/>
        <end position="50"/>
    </location>
</feature>
<dbReference type="KEGG" id="avu:BK816_07765"/>
<dbReference type="CDD" id="cd01392">
    <property type="entry name" value="HTH_LacI"/>
    <property type="match status" value="1"/>
</dbReference>
<dbReference type="SUPFAM" id="SSF53822">
    <property type="entry name" value="Periplasmic binding protein-like I"/>
    <property type="match status" value="1"/>
</dbReference>
<name>A0A1D9MM11_9ACTO</name>
<dbReference type="Gene3D" id="3.40.50.2300">
    <property type="match status" value="2"/>
</dbReference>
<evidence type="ECO:0000256" key="3">
    <source>
        <dbReference type="ARBA" id="ARBA00023163"/>
    </source>
</evidence>
<dbReference type="EMBL" id="CP017812">
    <property type="protein sequence ID" value="AOZ73203.1"/>
    <property type="molecule type" value="Genomic_DNA"/>
</dbReference>
<keyword evidence="7" id="KW-1185">Reference proteome</keyword>
<dbReference type="Pfam" id="PF00356">
    <property type="entry name" value="LacI"/>
    <property type="match status" value="1"/>
</dbReference>
<accession>A0A1D9MM11</accession>
<feature type="domain" description="HTH cro/C1-type" evidence="5">
    <location>
        <begin position="1"/>
        <end position="40"/>
    </location>
</feature>
<evidence type="ECO:0000313" key="6">
    <source>
        <dbReference type="EMBL" id="AOZ73203.1"/>
    </source>
</evidence>
<evidence type="ECO:0000256" key="1">
    <source>
        <dbReference type="ARBA" id="ARBA00023015"/>
    </source>
</evidence>
<dbReference type="PROSITE" id="PS50932">
    <property type="entry name" value="HTH_LACI_2"/>
    <property type="match status" value="1"/>
</dbReference>
<dbReference type="AlphaFoldDB" id="A0A1D9MM11"/>
<dbReference type="InterPro" id="IPR028082">
    <property type="entry name" value="Peripla_BP_I"/>
</dbReference>
<evidence type="ECO:0000259" key="4">
    <source>
        <dbReference type="PROSITE" id="PS50932"/>
    </source>
</evidence>